<accession>A0A3B1CHF4</accession>
<dbReference type="GO" id="GO:1903806">
    <property type="term" value="P:L-isoleucine import across plasma membrane"/>
    <property type="evidence" value="ECO:0007669"/>
    <property type="project" value="TreeGrafter"/>
</dbReference>
<dbReference type="GO" id="GO:0042941">
    <property type="term" value="P:D-alanine transmembrane transport"/>
    <property type="evidence" value="ECO:0007669"/>
    <property type="project" value="TreeGrafter"/>
</dbReference>
<dbReference type="CDD" id="cd06582">
    <property type="entry name" value="TM_PBP1_LivH_like"/>
    <property type="match status" value="1"/>
</dbReference>
<feature type="transmembrane region" description="Helical" evidence="10">
    <location>
        <begin position="66"/>
        <end position="86"/>
    </location>
</feature>
<evidence type="ECO:0000256" key="6">
    <source>
        <dbReference type="ARBA" id="ARBA00022970"/>
    </source>
</evidence>
<dbReference type="GO" id="GO:0015188">
    <property type="term" value="F:L-isoleucine transmembrane transporter activity"/>
    <property type="evidence" value="ECO:0007669"/>
    <property type="project" value="TreeGrafter"/>
</dbReference>
<dbReference type="InterPro" id="IPR001851">
    <property type="entry name" value="ABC_transp_permease"/>
</dbReference>
<evidence type="ECO:0000256" key="10">
    <source>
        <dbReference type="SAM" id="Phobius"/>
    </source>
</evidence>
<reference evidence="11" key="1">
    <citation type="submission" date="2018-06" db="EMBL/GenBank/DDBJ databases">
        <authorList>
            <person name="Zhirakovskaya E."/>
        </authorList>
    </citation>
    <scope>NUCLEOTIDE SEQUENCE</scope>
</reference>
<dbReference type="PANTHER" id="PTHR11795">
    <property type="entry name" value="BRANCHED-CHAIN AMINO ACID TRANSPORT SYSTEM PERMEASE PROTEIN LIVH"/>
    <property type="match status" value="1"/>
</dbReference>
<keyword evidence="5 10" id="KW-0812">Transmembrane</keyword>
<evidence type="ECO:0000256" key="1">
    <source>
        <dbReference type="ARBA" id="ARBA00004651"/>
    </source>
</evidence>
<proteinExistence type="inferred from homology"/>
<keyword evidence="4" id="KW-0997">Cell inner membrane</keyword>
<dbReference type="GO" id="GO:0015808">
    <property type="term" value="P:L-alanine transport"/>
    <property type="evidence" value="ECO:0007669"/>
    <property type="project" value="TreeGrafter"/>
</dbReference>
<comment type="similarity">
    <text evidence="9">Belongs to the binding-protein-dependent transport system permease family. LivHM subfamily.</text>
</comment>
<dbReference type="PANTHER" id="PTHR11795:SF371">
    <property type="entry name" value="HIGH-AFFINITY BRANCHED-CHAIN AMINO ACID TRANSPORT SYSTEM PERMEASE PROTEIN LIVH"/>
    <property type="match status" value="1"/>
</dbReference>
<evidence type="ECO:0000256" key="3">
    <source>
        <dbReference type="ARBA" id="ARBA00022475"/>
    </source>
</evidence>
<evidence type="ECO:0000256" key="7">
    <source>
        <dbReference type="ARBA" id="ARBA00022989"/>
    </source>
</evidence>
<sequence>MFLQQLINGLTLGSVYALLALGYTMVYGILGLINFAHGEIYMIGAYLGIVYLGLFTVLGLTESHLLLSLFFVFILSALTCAGYGMTMERIAYRPLRKAHRLAPLISAIGMSIFLQNYVMLAQGSSDKVVPHLFSAEAVLGTHFPMSQIQGFIIAASFLLMATLHFFVRKTRLGKAMRATSQDKTMAALCGIPIDRIIAITFIIGSILAAVAGVMVSVYYGVVNFYIGYVAGLKAFTAAVLGGIGNIPGAMLGGLLLGLVESLGSAYISTEFKDGFAFLILILVLIFRPTGLLGEKGGDRV</sequence>
<dbReference type="GO" id="GO:0015190">
    <property type="term" value="F:L-leucine transmembrane transporter activity"/>
    <property type="evidence" value="ECO:0007669"/>
    <property type="project" value="TreeGrafter"/>
</dbReference>
<feature type="transmembrane region" description="Helical" evidence="10">
    <location>
        <begin position="274"/>
        <end position="293"/>
    </location>
</feature>
<keyword evidence="7 10" id="KW-1133">Transmembrane helix</keyword>
<keyword evidence="8 10" id="KW-0472">Membrane</keyword>
<feature type="transmembrane region" description="Helical" evidence="10">
    <location>
        <begin position="98"/>
        <end position="118"/>
    </location>
</feature>
<evidence type="ECO:0000256" key="9">
    <source>
        <dbReference type="ARBA" id="ARBA00037998"/>
    </source>
</evidence>
<dbReference type="GO" id="GO:0005886">
    <property type="term" value="C:plasma membrane"/>
    <property type="evidence" value="ECO:0007669"/>
    <property type="project" value="UniProtKB-SubCell"/>
</dbReference>
<evidence type="ECO:0000256" key="5">
    <source>
        <dbReference type="ARBA" id="ARBA00022692"/>
    </source>
</evidence>
<dbReference type="EMBL" id="UOGF01000056">
    <property type="protein sequence ID" value="VAX29916.1"/>
    <property type="molecule type" value="Genomic_DNA"/>
</dbReference>
<feature type="transmembrane region" description="Helical" evidence="10">
    <location>
        <begin position="40"/>
        <end position="60"/>
    </location>
</feature>
<dbReference type="InterPro" id="IPR052157">
    <property type="entry name" value="BCAA_transport_permease"/>
</dbReference>
<keyword evidence="2" id="KW-0813">Transport</keyword>
<dbReference type="Pfam" id="PF02653">
    <property type="entry name" value="BPD_transp_2"/>
    <property type="match status" value="1"/>
</dbReference>
<dbReference type="GO" id="GO:0015192">
    <property type="term" value="F:L-phenylalanine transmembrane transporter activity"/>
    <property type="evidence" value="ECO:0007669"/>
    <property type="project" value="TreeGrafter"/>
</dbReference>
<feature type="transmembrane region" description="Helical" evidence="10">
    <location>
        <begin position="196"/>
        <end position="219"/>
    </location>
</feature>
<evidence type="ECO:0000256" key="4">
    <source>
        <dbReference type="ARBA" id="ARBA00022519"/>
    </source>
</evidence>
<dbReference type="AlphaFoldDB" id="A0A3B1CHF4"/>
<evidence type="ECO:0000256" key="8">
    <source>
        <dbReference type="ARBA" id="ARBA00023136"/>
    </source>
</evidence>
<comment type="subcellular location">
    <subcellularLocation>
        <location evidence="1">Cell membrane</location>
        <topology evidence="1">Multi-pass membrane protein</topology>
    </subcellularLocation>
</comment>
<name>A0A3B1CHF4_9ZZZZ</name>
<evidence type="ECO:0000256" key="2">
    <source>
        <dbReference type="ARBA" id="ARBA00022448"/>
    </source>
</evidence>
<keyword evidence="6" id="KW-0029">Amino-acid transport</keyword>
<feature type="transmembrane region" description="Helical" evidence="10">
    <location>
        <begin position="12"/>
        <end position="33"/>
    </location>
</feature>
<organism evidence="11">
    <name type="scientific">hydrothermal vent metagenome</name>
    <dbReference type="NCBI Taxonomy" id="652676"/>
    <lineage>
        <taxon>unclassified sequences</taxon>
        <taxon>metagenomes</taxon>
        <taxon>ecological metagenomes</taxon>
    </lineage>
</organism>
<gene>
    <name evidence="11" type="ORF">MNBD_NITROSPIRAE01-94</name>
</gene>
<evidence type="ECO:0000313" key="11">
    <source>
        <dbReference type="EMBL" id="VAX29916.1"/>
    </source>
</evidence>
<feature type="transmembrane region" description="Helical" evidence="10">
    <location>
        <begin position="148"/>
        <end position="167"/>
    </location>
</feature>
<protein>
    <submittedName>
        <fullName evidence="11">High-affinity branched-chain amino acid transport system permease protein LivH (TC 3.A.1.4.1)</fullName>
    </submittedName>
</protein>
<dbReference type="GO" id="GO:0005304">
    <property type="term" value="F:L-valine transmembrane transporter activity"/>
    <property type="evidence" value="ECO:0007669"/>
    <property type="project" value="TreeGrafter"/>
</dbReference>
<keyword evidence="3" id="KW-1003">Cell membrane</keyword>